<name>A0A484LS90_9ASTE</name>
<dbReference type="Proteomes" id="UP000595140">
    <property type="component" value="Unassembled WGS sequence"/>
</dbReference>
<feature type="compositionally biased region" description="Basic residues" evidence="1">
    <location>
        <begin position="36"/>
        <end position="46"/>
    </location>
</feature>
<keyword evidence="3" id="KW-1185">Reference proteome</keyword>
<feature type="region of interest" description="Disordered" evidence="1">
    <location>
        <begin position="136"/>
        <end position="176"/>
    </location>
</feature>
<protein>
    <submittedName>
        <fullName evidence="2">Uncharacterized protein</fullName>
    </submittedName>
</protein>
<proteinExistence type="predicted"/>
<evidence type="ECO:0000313" key="3">
    <source>
        <dbReference type="Proteomes" id="UP000595140"/>
    </source>
</evidence>
<dbReference type="AlphaFoldDB" id="A0A484LS90"/>
<dbReference type="PANTHER" id="PTHR33472">
    <property type="entry name" value="OS01G0106600 PROTEIN"/>
    <property type="match status" value="1"/>
</dbReference>
<sequence>MPESTFTSSDKNNKANTLGQEIVEAVLAMTNRISNTHHHHHLKHGQKVGDPSQAGEEDGPPTNSVITLAGTNTGASMRGEMGKKLSGVEGENEEEEEEEQLKTYVNSNFQAINNSIMLGGSYSSNDPGVHLEVVNYMEEEEEEEEPQPEKAKKKMKNKGKKIVEESSHSKEQRESD</sequence>
<feature type="region of interest" description="Disordered" evidence="1">
    <location>
        <begin position="36"/>
        <end position="101"/>
    </location>
</feature>
<feature type="compositionally biased region" description="Basic residues" evidence="1">
    <location>
        <begin position="151"/>
        <end position="160"/>
    </location>
</feature>
<organism evidence="2 3">
    <name type="scientific">Cuscuta campestris</name>
    <dbReference type="NCBI Taxonomy" id="132261"/>
    <lineage>
        <taxon>Eukaryota</taxon>
        <taxon>Viridiplantae</taxon>
        <taxon>Streptophyta</taxon>
        <taxon>Embryophyta</taxon>
        <taxon>Tracheophyta</taxon>
        <taxon>Spermatophyta</taxon>
        <taxon>Magnoliopsida</taxon>
        <taxon>eudicotyledons</taxon>
        <taxon>Gunneridae</taxon>
        <taxon>Pentapetalae</taxon>
        <taxon>asterids</taxon>
        <taxon>lamiids</taxon>
        <taxon>Solanales</taxon>
        <taxon>Convolvulaceae</taxon>
        <taxon>Cuscuteae</taxon>
        <taxon>Cuscuta</taxon>
        <taxon>Cuscuta subgen. Grammica</taxon>
        <taxon>Cuscuta sect. Cleistogrammica</taxon>
    </lineage>
</organism>
<gene>
    <name evidence="2" type="ORF">CCAM_LOCUS21021</name>
</gene>
<dbReference type="PANTHER" id="PTHR33472:SF28">
    <property type="entry name" value="BROMO AND FHA DOMAIN-CONTAINING PROTEIN DDB_G0267958"/>
    <property type="match status" value="1"/>
</dbReference>
<feature type="compositionally biased region" description="Acidic residues" evidence="1">
    <location>
        <begin position="137"/>
        <end position="146"/>
    </location>
</feature>
<accession>A0A484LS90</accession>
<reference evidence="2 3" key="1">
    <citation type="submission" date="2018-04" db="EMBL/GenBank/DDBJ databases">
        <authorList>
            <person name="Vogel A."/>
        </authorList>
    </citation>
    <scope>NUCLEOTIDE SEQUENCE [LARGE SCALE GENOMIC DNA]</scope>
</reference>
<feature type="compositionally biased region" description="Polar residues" evidence="1">
    <location>
        <begin position="61"/>
        <end position="75"/>
    </location>
</feature>
<evidence type="ECO:0000313" key="2">
    <source>
        <dbReference type="EMBL" id="VFQ79245.1"/>
    </source>
</evidence>
<dbReference type="OrthoDB" id="774437at2759"/>
<dbReference type="EMBL" id="OOIL02001902">
    <property type="protein sequence ID" value="VFQ79245.1"/>
    <property type="molecule type" value="Genomic_DNA"/>
</dbReference>
<feature type="compositionally biased region" description="Basic and acidic residues" evidence="1">
    <location>
        <begin position="161"/>
        <end position="176"/>
    </location>
</feature>
<feature type="compositionally biased region" description="Acidic residues" evidence="1">
    <location>
        <begin position="90"/>
        <end position="99"/>
    </location>
</feature>
<evidence type="ECO:0000256" key="1">
    <source>
        <dbReference type="SAM" id="MobiDB-lite"/>
    </source>
</evidence>